<comment type="caution">
    <text evidence="4">The sequence shown here is derived from an EMBL/GenBank/DDBJ whole genome shotgun (WGS) entry which is preliminary data.</text>
</comment>
<name>A0AAD8EPC9_DIPPU</name>
<reference evidence="4" key="1">
    <citation type="journal article" date="2023" name="IScience">
        <title>Live-bearing cockroach genome reveals convergent evolutionary mechanisms linked to viviparity in insects and beyond.</title>
        <authorList>
            <person name="Fouks B."/>
            <person name="Harrison M.C."/>
            <person name="Mikhailova A.A."/>
            <person name="Marchal E."/>
            <person name="English S."/>
            <person name="Carruthers M."/>
            <person name="Jennings E.C."/>
            <person name="Chiamaka E.L."/>
            <person name="Frigard R.A."/>
            <person name="Pippel M."/>
            <person name="Attardo G.M."/>
            <person name="Benoit J.B."/>
            <person name="Bornberg-Bauer E."/>
            <person name="Tobe S.S."/>
        </authorList>
    </citation>
    <scope>NUCLEOTIDE SEQUENCE</scope>
    <source>
        <strain evidence="4">Stay&amp;Tobe</strain>
    </source>
</reference>
<dbReference type="InterPro" id="IPR044801">
    <property type="entry name" value="Filamin"/>
</dbReference>
<dbReference type="SUPFAM" id="SSF81296">
    <property type="entry name" value="E set domains"/>
    <property type="match status" value="2"/>
</dbReference>
<dbReference type="Proteomes" id="UP001233999">
    <property type="component" value="Unassembled WGS sequence"/>
</dbReference>
<evidence type="ECO:0000313" key="5">
    <source>
        <dbReference type="Proteomes" id="UP001233999"/>
    </source>
</evidence>
<dbReference type="InterPro" id="IPR017868">
    <property type="entry name" value="Filamin/ABP280_repeat-like"/>
</dbReference>
<dbReference type="InterPro" id="IPR014756">
    <property type="entry name" value="Ig_E-set"/>
</dbReference>
<evidence type="ECO:0000313" key="4">
    <source>
        <dbReference type="EMBL" id="KAJ9597134.1"/>
    </source>
</evidence>
<evidence type="ECO:0000256" key="1">
    <source>
        <dbReference type="ARBA" id="ARBA00009238"/>
    </source>
</evidence>
<feature type="repeat" description="Filamin" evidence="3">
    <location>
        <begin position="10"/>
        <end position="110"/>
    </location>
</feature>
<gene>
    <name evidence="4" type="ORF">L9F63_026978</name>
</gene>
<dbReference type="FunFam" id="2.60.40.10:FF:001145">
    <property type="entry name" value="Jitterbug, isoform I"/>
    <property type="match status" value="1"/>
</dbReference>
<dbReference type="PANTHER" id="PTHR38537">
    <property type="entry name" value="JITTERBUG, ISOFORM N"/>
    <property type="match status" value="1"/>
</dbReference>
<dbReference type="PROSITE" id="PS50194">
    <property type="entry name" value="FILAMIN_REPEAT"/>
    <property type="match status" value="2"/>
</dbReference>
<organism evidence="4 5">
    <name type="scientific">Diploptera punctata</name>
    <name type="common">Pacific beetle cockroach</name>
    <dbReference type="NCBI Taxonomy" id="6984"/>
    <lineage>
        <taxon>Eukaryota</taxon>
        <taxon>Metazoa</taxon>
        <taxon>Ecdysozoa</taxon>
        <taxon>Arthropoda</taxon>
        <taxon>Hexapoda</taxon>
        <taxon>Insecta</taxon>
        <taxon>Pterygota</taxon>
        <taxon>Neoptera</taxon>
        <taxon>Polyneoptera</taxon>
        <taxon>Dictyoptera</taxon>
        <taxon>Blattodea</taxon>
        <taxon>Blaberoidea</taxon>
        <taxon>Blaberidae</taxon>
        <taxon>Diplopterinae</taxon>
        <taxon>Diploptera</taxon>
    </lineage>
</organism>
<dbReference type="Pfam" id="PF00630">
    <property type="entry name" value="Filamin"/>
    <property type="match status" value="2"/>
</dbReference>
<comment type="similarity">
    <text evidence="1">Belongs to the filamin family.</text>
</comment>
<dbReference type="PANTHER" id="PTHR38537:SF16">
    <property type="entry name" value="CALPONIN-HOMOLOGY (CH) DOMAIN-CONTAINING PROTEIN"/>
    <property type="match status" value="1"/>
</dbReference>
<dbReference type="InterPro" id="IPR013783">
    <property type="entry name" value="Ig-like_fold"/>
</dbReference>
<protein>
    <submittedName>
        <fullName evidence="4">Uncharacterized protein</fullName>
    </submittedName>
</protein>
<keyword evidence="2" id="KW-0677">Repeat</keyword>
<proteinExistence type="inferred from homology"/>
<evidence type="ECO:0000256" key="2">
    <source>
        <dbReference type="ARBA" id="ARBA00022737"/>
    </source>
</evidence>
<accession>A0AAD8EPC9</accession>
<sequence length="257" mass="27805">MPVSGSPFHPKIVDPRKVRVIGGWESFMDSEGRLELAVHNTKKISLDVAEAGPGQLTAECRGPSGNSVPIAVEPTSGTRMRIADGRAGRHALTIKYGGDHVPGSPFNLRVAGAPDASKVRVYGPGIEHGVLATFQSRFICDTRGAGAGQLTVRIRGPKGAFRVEMQRESQKDRTILCKFDPTEPGDYRVEVKWAGEHVPGSPFMVMIFDTQEELNRFLQGSHSPGSELYGSVGYSTGYAHMNFGGAQQSWRGSQPQL</sequence>
<feature type="repeat" description="Filamin" evidence="3">
    <location>
        <begin position="111"/>
        <end position="207"/>
    </location>
</feature>
<dbReference type="GO" id="GO:0030036">
    <property type="term" value="P:actin cytoskeleton organization"/>
    <property type="evidence" value="ECO:0007669"/>
    <property type="project" value="InterPro"/>
</dbReference>
<dbReference type="InterPro" id="IPR001298">
    <property type="entry name" value="Filamin/ABP280_rpt"/>
</dbReference>
<keyword evidence="5" id="KW-1185">Reference proteome</keyword>
<reference evidence="4" key="2">
    <citation type="submission" date="2023-05" db="EMBL/GenBank/DDBJ databases">
        <authorList>
            <person name="Fouks B."/>
        </authorList>
    </citation>
    <scope>NUCLEOTIDE SEQUENCE</scope>
    <source>
        <strain evidence="4">Stay&amp;Tobe</strain>
        <tissue evidence="4">Testes</tissue>
    </source>
</reference>
<evidence type="ECO:0000256" key="3">
    <source>
        <dbReference type="PROSITE-ProRule" id="PRU00087"/>
    </source>
</evidence>
<dbReference type="GO" id="GO:0051015">
    <property type="term" value="F:actin filament binding"/>
    <property type="evidence" value="ECO:0007669"/>
    <property type="project" value="InterPro"/>
</dbReference>
<dbReference type="Gene3D" id="2.60.40.10">
    <property type="entry name" value="Immunoglobulins"/>
    <property type="match status" value="2"/>
</dbReference>
<dbReference type="SMART" id="SM00557">
    <property type="entry name" value="IG_FLMN"/>
    <property type="match status" value="2"/>
</dbReference>
<dbReference type="AlphaFoldDB" id="A0AAD8EPC9"/>
<dbReference type="EMBL" id="JASPKZ010001759">
    <property type="protein sequence ID" value="KAJ9597134.1"/>
    <property type="molecule type" value="Genomic_DNA"/>
</dbReference>